<proteinExistence type="predicted"/>
<dbReference type="GO" id="GO:0005737">
    <property type="term" value="C:cytoplasm"/>
    <property type="evidence" value="ECO:0007669"/>
    <property type="project" value="TreeGrafter"/>
</dbReference>
<feature type="region of interest" description="Disordered" evidence="1">
    <location>
        <begin position="105"/>
        <end position="172"/>
    </location>
</feature>
<dbReference type="OrthoDB" id="5419162at2759"/>
<dbReference type="InterPro" id="IPR052670">
    <property type="entry name" value="UPF0654_domain"/>
</dbReference>
<evidence type="ECO:0000256" key="1">
    <source>
        <dbReference type="SAM" id="MobiDB-lite"/>
    </source>
</evidence>
<feature type="compositionally biased region" description="Acidic residues" evidence="1">
    <location>
        <begin position="131"/>
        <end position="142"/>
    </location>
</feature>
<dbReference type="InterPro" id="IPR018824">
    <property type="entry name" value="Conidiation-specific_6"/>
</dbReference>
<keyword evidence="3" id="KW-1185">Reference proteome</keyword>
<accession>A0A165J944</accession>
<feature type="region of interest" description="Disordered" evidence="1">
    <location>
        <begin position="57"/>
        <end position="78"/>
    </location>
</feature>
<dbReference type="EMBL" id="KV425971">
    <property type="protein sequence ID" value="KZV94510.1"/>
    <property type="molecule type" value="Genomic_DNA"/>
</dbReference>
<reference evidence="2 3" key="1">
    <citation type="journal article" date="2016" name="Mol. Biol. Evol.">
        <title>Comparative Genomics of Early-Diverging Mushroom-Forming Fungi Provides Insights into the Origins of Lignocellulose Decay Capabilities.</title>
        <authorList>
            <person name="Nagy L.G."/>
            <person name="Riley R."/>
            <person name="Tritt A."/>
            <person name="Adam C."/>
            <person name="Daum C."/>
            <person name="Floudas D."/>
            <person name="Sun H."/>
            <person name="Yadav J.S."/>
            <person name="Pangilinan J."/>
            <person name="Larsson K.H."/>
            <person name="Matsuura K."/>
            <person name="Barry K."/>
            <person name="Labutti K."/>
            <person name="Kuo R."/>
            <person name="Ohm R.A."/>
            <person name="Bhattacharya S.S."/>
            <person name="Shirouzu T."/>
            <person name="Yoshinaga Y."/>
            <person name="Martin F.M."/>
            <person name="Grigoriev I.V."/>
            <person name="Hibbett D.S."/>
        </authorList>
    </citation>
    <scope>NUCLEOTIDE SEQUENCE [LARGE SCALE GENOMIC DNA]</scope>
    <source>
        <strain evidence="2 3">HHB12029</strain>
    </source>
</reference>
<sequence length="172" mass="19028">MPKDTAKEDTFTKAQKRKLAGYKAVLAKETSTEEAKANARKMIEQIEKDEKFETVGDRVAGRERNKAQEAKDEKFETIGDRVRARTELGGGLGETKSPKRIVAGLKASLKNPNTSAEKKKELREKLRELGEDVPEPDTVDEPTDTKMKDVEPAADKEADKEEEKAAEVAVAA</sequence>
<dbReference type="PANTHER" id="PTHR36576">
    <property type="entry name" value="UPF0654 PROTEIN C11D3.01C-RELATED"/>
    <property type="match status" value="1"/>
</dbReference>
<dbReference type="Proteomes" id="UP000077266">
    <property type="component" value="Unassembled WGS sequence"/>
</dbReference>
<organism evidence="2 3">
    <name type="scientific">Exidia glandulosa HHB12029</name>
    <dbReference type="NCBI Taxonomy" id="1314781"/>
    <lineage>
        <taxon>Eukaryota</taxon>
        <taxon>Fungi</taxon>
        <taxon>Dikarya</taxon>
        <taxon>Basidiomycota</taxon>
        <taxon>Agaricomycotina</taxon>
        <taxon>Agaricomycetes</taxon>
        <taxon>Auriculariales</taxon>
        <taxon>Exidiaceae</taxon>
        <taxon>Exidia</taxon>
    </lineage>
</organism>
<dbReference type="AlphaFoldDB" id="A0A165J944"/>
<dbReference type="InParanoid" id="A0A165J944"/>
<dbReference type="PANTHER" id="PTHR36576:SF1">
    <property type="entry name" value="UPF0654 PROTEIN C11D3.01C-RELATED"/>
    <property type="match status" value="1"/>
</dbReference>
<evidence type="ECO:0000313" key="3">
    <source>
        <dbReference type="Proteomes" id="UP000077266"/>
    </source>
</evidence>
<feature type="compositionally biased region" description="Basic and acidic residues" evidence="1">
    <location>
        <begin position="143"/>
        <end position="166"/>
    </location>
</feature>
<feature type="compositionally biased region" description="Basic and acidic residues" evidence="1">
    <location>
        <begin position="116"/>
        <end position="130"/>
    </location>
</feature>
<name>A0A165J944_EXIGL</name>
<gene>
    <name evidence="2" type="ORF">EXIGLDRAFT_736886</name>
</gene>
<evidence type="ECO:0000313" key="2">
    <source>
        <dbReference type="EMBL" id="KZV94510.1"/>
    </source>
</evidence>
<protein>
    <submittedName>
        <fullName evidence="2">Uncharacterized protein</fullName>
    </submittedName>
</protein>
<dbReference type="Pfam" id="PF10346">
    <property type="entry name" value="Con-6"/>
    <property type="match status" value="2"/>
</dbReference>